<feature type="signal peptide" evidence="1">
    <location>
        <begin position="1"/>
        <end position="22"/>
    </location>
</feature>
<organism evidence="3 4">
    <name type="scientific">Ketobacter alkanivorans</name>
    <dbReference type="NCBI Taxonomy" id="1917421"/>
    <lineage>
        <taxon>Bacteria</taxon>
        <taxon>Pseudomonadati</taxon>
        <taxon>Pseudomonadota</taxon>
        <taxon>Gammaproteobacteria</taxon>
        <taxon>Pseudomonadales</taxon>
        <taxon>Ketobacteraceae</taxon>
        <taxon>Ketobacter</taxon>
    </lineage>
</organism>
<protein>
    <submittedName>
        <fullName evidence="3">Peptidoglycan-binding protein</fullName>
    </submittedName>
</protein>
<dbReference type="PROSITE" id="PS51782">
    <property type="entry name" value="LYSM"/>
    <property type="match status" value="1"/>
</dbReference>
<name>A0A2K9LRP7_9GAMM</name>
<keyword evidence="1" id="KW-0732">Signal</keyword>
<dbReference type="AlphaFoldDB" id="A0A2K9LRP7"/>
<feature type="domain" description="LysM" evidence="2">
    <location>
        <begin position="31"/>
        <end position="79"/>
    </location>
</feature>
<dbReference type="InterPro" id="IPR018392">
    <property type="entry name" value="LysM"/>
</dbReference>
<keyword evidence="4" id="KW-1185">Reference proteome</keyword>
<gene>
    <name evidence="3" type="ORF">Kalk_11405</name>
</gene>
<reference evidence="4" key="1">
    <citation type="submission" date="2017-08" db="EMBL/GenBank/DDBJ databases">
        <title>Direct submision.</title>
        <authorList>
            <person name="Kim S.-J."/>
            <person name="Rhee S.-K."/>
        </authorList>
    </citation>
    <scope>NUCLEOTIDE SEQUENCE [LARGE SCALE GENOMIC DNA]</scope>
    <source>
        <strain evidence="4">GI5</strain>
    </source>
</reference>
<dbReference type="RefSeq" id="WP_101896291.1">
    <property type="nucleotide sequence ID" value="NZ_CP022684.1"/>
</dbReference>
<dbReference type="InterPro" id="IPR052196">
    <property type="entry name" value="Bact_Kbp"/>
</dbReference>
<accession>A0A2K9LRP7</accession>
<dbReference type="Pfam" id="PF01476">
    <property type="entry name" value="LysM"/>
    <property type="match status" value="1"/>
</dbReference>
<dbReference type="EMBL" id="CP022684">
    <property type="protein sequence ID" value="AUM14920.1"/>
    <property type="molecule type" value="Genomic_DNA"/>
</dbReference>
<dbReference type="OrthoDB" id="9765158at2"/>
<evidence type="ECO:0000313" key="3">
    <source>
        <dbReference type="EMBL" id="AUM14920.1"/>
    </source>
</evidence>
<dbReference type="Proteomes" id="UP000235116">
    <property type="component" value="Chromosome"/>
</dbReference>
<dbReference type="SUPFAM" id="SSF54106">
    <property type="entry name" value="LysM domain"/>
    <property type="match status" value="1"/>
</dbReference>
<dbReference type="KEGG" id="kak:Kalk_11405"/>
<dbReference type="InterPro" id="IPR036779">
    <property type="entry name" value="LysM_dom_sf"/>
</dbReference>
<evidence type="ECO:0000313" key="4">
    <source>
        <dbReference type="Proteomes" id="UP000235116"/>
    </source>
</evidence>
<dbReference type="PANTHER" id="PTHR34700">
    <property type="entry name" value="POTASSIUM BINDING PROTEIN KBP"/>
    <property type="match status" value="1"/>
</dbReference>
<sequence>MMKSFLRLAGGCLLSIAMQVSAVELKPGHPDVYPVKQGDTLWDISNAFLSNPWLWPELWHVNPQINNPHLIYPGDLIKLVYVNGKPGLTVERGPMVFKKGDTVKLSPEVRSEPLQSVIPAIPLEHIQSFLKNSRVMTEEEINASPYILAGDEDHIVMGLGDYMYARHVPGWENPHQSYGVYRKGAAYVDPESKELLGFAAIDMGLARFENSEGEVARFKVTNSNEDIRPNDRLIPTEERKVDSVFYPKSPEGEVEGQILHVFSGVRNVSQYDVVVLNRGEREGLMIGDVLAVHTKGSIVKDRITLELVKLPDERRGILMVFRTFEKVSYGLILRAEAPLQVGDVVKNPT</sequence>
<dbReference type="Gene3D" id="3.10.350.10">
    <property type="entry name" value="LysM domain"/>
    <property type="match status" value="1"/>
</dbReference>
<feature type="chain" id="PRO_5014959946" evidence="1">
    <location>
        <begin position="23"/>
        <end position="349"/>
    </location>
</feature>
<dbReference type="PANTHER" id="PTHR34700:SF4">
    <property type="entry name" value="PHAGE-LIKE ELEMENT PBSX PROTEIN XKDP"/>
    <property type="match status" value="1"/>
</dbReference>
<proteinExistence type="predicted"/>
<evidence type="ECO:0000256" key="1">
    <source>
        <dbReference type="SAM" id="SignalP"/>
    </source>
</evidence>
<dbReference type="CDD" id="cd00118">
    <property type="entry name" value="LysM"/>
    <property type="match status" value="1"/>
</dbReference>
<evidence type="ECO:0000259" key="2">
    <source>
        <dbReference type="PROSITE" id="PS51782"/>
    </source>
</evidence>